<evidence type="ECO:0000256" key="4">
    <source>
        <dbReference type="ARBA" id="ARBA00022692"/>
    </source>
</evidence>
<evidence type="ECO:0000256" key="5">
    <source>
        <dbReference type="ARBA" id="ARBA00022989"/>
    </source>
</evidence>
<keyword evidence="5 7" id="KW-1133">Transmembrane helix</keyword>
<feature type="transmembrane region" description="Helical" evidence="7">
    <location>
        <begin position="121"/>
        <end position="140"/>
    </location>
</feature>
<keyword evidence="4 7" id="KW-0812">Transmembrane</keyword>
<dbReference type="InterPro" id="IPR051907">
    <property type="entry name" value="DoxX-like_oxidoreductase"/>
</dbReference>
<sequence length="155" mass="16825">MTSLLAKSLTLWTLLSSALEKLQPVAQLAARLYVAKVFFMAGLTKLRDWETTVFLFTEEYHVPLLPPEVAAVAGTAGEIVLPVLLVLGLGGRFAALGLSVVNVMAVISLSDIPETAMTQHLFWGSLLAALVLWGPGKLALDTWLGPWLQRRFKPA</sequence>
<comment type="caution">
    <text evidence="8">The sequence shown here is derived from an EMBL/GenBank/DDBJ whole genome shotgun (WGS) entry which is preliminary data.</text>
</comment>
<gene>
    <name evidence="8" type="ORF">KAK11_20230</name>
</gene>
<feature type="transmembrane region" description="Helical" evidence="7">
    <location>
        <begin position="79"/>
        <end position="109"/>
    </location>
</feature>
<dbReference type="PANTHER" id="PTHR33452">
    <property type="entry name" value="OXIDOREDUCTASE CATD-RELATED"/>
    <property type="match status" value="1"/>
</dbReference>
<evidence type="ECO:0000256" key="1">
    <source>
        <dbReference type="ARBA" id="ARBA00004651"/>
    </source>
</evidence>
<organism evidence="8 9">
    <name type="scientific">Ideonella paludis</name>
    <dbReference type="NCBI Taxonomy" id="1233411"/>
    <lineage>
        <taxon>Bacteria</taxon>
        <taxon>Pseudomonadati</taxon>
        <taxon>Pseudomonadota</taxon>
        <taxon>Betaproteobacteria</taxon>
        <taxon>Burkholderiales</taxon>
        <taxon>Sphaerotilaceae</taxon>
        <taxon>Ideonella</taxon>
    </lineage>
</organism>
<name>A0ABS5E2Q3_9BURK</name>
<keyword evidence="3" id="KW-1003">Cell membrane</keyword>
<evidence type="ECO:0000313" key="9">
    <source>
        <dbReference type="Proteomes" id="UP000672097"/>
    </source>
</evidence>
<keyword evidence="9" id="KW-1185">Reference proteome</keyword>
<dbReference type="EMBL" id="JAGQDG010000009">
    <property type="protein sequence ID" value="MBQ0937663.1"/>
    <property type="molecule type" value="Genomic_DNA"/>
</dbReference>
<accession>A0ABS5E2Q3</accession>
<dbReference type="PANTHER" id="PTHR33452:SF1">
    <property type="entry name" value="INNER MEMBRANE PROTEIN YPHA-RELATED"/>
    <property type="match status" value="1"/>
</dbReference>
<comment type="similarity">
    <text evidence="2">Belongs to the DoxX family.</text>
</comment>
<dbReference type="InterPro" id="IPR032808">
    <property type="entry name" value="DoxX"/>
</dbReference>
<evidence type="ECO:0000256" key="7">
    <source>
        <dbReference type="SAM" id="Phobius"/>
    </source>
</evidence>
<keyword evidence="6 7" id="KW-0472">Membrane</keyword>
<evidence type="ECO:0000313" key="8">
    <source>
        <dbReference type="EMBL" id="MBQ0937663.1"/>
    </source>
</evidence>
<dbReference type="Proteomes" id="UP000672097">
    <property type="component" value="Unassembled WGS sequence"/>
</dbReference>
<dbReference type="RefSeq" id="WP_210811301.1">
    <property type="nucleotide sequence ID" value="NZ_JAGQDG010000009.1"/>
</dbReference>
<dbReference type="Pfam" id="PF07681">
    <property type="entry name" value="DoxX"/>
    <property type="match status" value="1"/>
</dbReference>
<reference evidence="8 9" key="1">
    <citation type="submission" date="2021-04" db="EMBL/GenBank/DDBJ databases">
        <title>The genome sequence of type strain Ideonella paludis KCTC 32238.</title>
        <authorList>
            <person name="Liu Y."/>
        </authorList>
    </citation>
    <scope>NUCLEOTIDE SEQUENCE [LARGE SCALE GENOMIC DNA]</scope>
    <source>
        <strain evidence="8 9">KCTC 32238</strain>
    </source>
</reference>
<protein>
    <submittedName>
        <fullName evidence="8">DoxX family protein</fullName>
    </submittedName>
</protein>
<proteinExistence type="inferred from homology"/>
<evidence type="ECO:0000256" key="6">
    <source>
        <dbReference type="ARBA" id="ARBA00023136"/>
    </source>
</evidence>
<evidence type="ECO:0000256" key="3">
    <source>
        <dbReference type="ARBA" id="ARBA00022475"/>
    </source>
</evidence>
<comment type="subcellular location">
    <subcellularLocation>
        <location evidence="1">Cell membrane</location>
        <topology evidence="1">Multi-pass membrane protein</topology>
    </subcellularLocation>
</comment>
<evidence type="ECO:0000256" key="2">
    <source>
        <dbReference type="ARBA" id="ARBA00006679"/>
    </source>
</evidence>